<dbReference type="EMBL" id="LWCA01000821">
    <property type="protein sequence ID" value="OAF66816.1"/>
    <property type="molecule type" value="Genomic_DNA"/>
</dbReference>
<proteinExistence type="predicted"/>
<dbReference type="AlphaFoldDB" id="A0A177AXV4"/>
<organism evidence="1 2">
    <name type="scientific">Intoshia linei</name>
    <dbReference type="NCBI Taxonomy" id="1819745"/>
    <lineage>
        <taxon>Eukaryota</taxon>
        <taxon>Metazoa</taxon>
        <taxon>Spiralia</taxon>
        <taxon>Lophotrochozoa</taxon>
        <taxon>Mesozoa</taxon>
        <taxon>Orthonectida</taxon>
        <taxon>Rhopaluridae</taxon>
        <taxon>Intoshia</taxon>
    </lineage>
</organism>
<dbReference type="Proteomes" id="UP000078046">
    <property type="component" value="Unassembled WGS sequence"/>
</dbReference>
<evidence type="ECO:0000313" key="1">
    <source>
        <dbReference type="EMBL" id="OAF66816.1"/>
    </source>
</evidence>
<gene>
    <name evidence="1" type="ORF">A3Q56_05469</name>
</gene>
<evidence type="ECO:0000313" key="2">
    <source>
        <dbReference type="Proteomes" id="UP000078046"/>
    </source>
</evidence>
<accession>A0A177AXV4</accession>
<comment type="caution">
    <text evidence="1">The sequence shown here is derived from an EMBL/GenBank/DDBJ whole genome shotgun (WGS) entry which is preliminary data.</text>
</comment>
<name>A0A177AXV4_9BILA</name>
<reference evidence="1 2" key="1">
    <citation type="submission" date="2016-04" db="EMBL/GenBank/DDBJ databases">
        <title>The genome of Intoshia linei affirms orthonectids as highly simplified spiralians.</title>
        <authorList>
            <person name="Mikhailov K.V."/>
            <person name="Slusarev G.S."/>
            <person name="Nikitin M.A."/>
            <person name="Logacheva M.D."/>
            <person name="Penin A."/>
            <person name="Aleoshin V."/>
            <person name="Panchin Y.V."/>
        </authorList>
    </citation>
    <scope>NUCLEOTIDE SEQUENCE [LARGE SCALE GENOMIC DNA]</scope>
    <source>
        <strain evidence="1">Intl2013</strain>
        <tissue evidence="1">Whole animal</tissue>
    </source>
</reference>
<sequence length="747" mass="86181">MKFTKNTVCIFVIFAVIYNVYSENTRNTNPVKYKKEKFYKQFIGGNALIEIIPQFYERLIISADWSLDMGCSNNAYKRLVISYKSKFQLKKNYVTKITFCMSHYDQFWYFIATKIGDVITSRCIKPNIIEGTTIELREYMNFIILAGKYNLVTVNLKIPKEMQNQWWIEYDGGIMVHRGSSKQKSLNTVIPIQKYLKVERVILHWKFKIIINGIPGNGVIIQRARKAVSVVGLYDELIQLNCYTSIIDVIKLAKDSFNINKAFKTLQNLNFVSNPCKILHYIEKRLRTNHITNIMMALDKSKPPSLYSKLRNGSSTSSDTDLPLEEYKIINDADGLYLSHAGLKPLKGKNFMNILTNPCFFEPSNYEGVTFSNYDVHYTCNKGKLPITLTCFENRLYKYYKNISGETEKTLIDNRYKNCFCPKTHIKQNLLAYSFSSVICPNNTNIILAKINNCFGEELIDKHITLAELLCNNLSACNRELDSIVKSKISIEYTCAPSDGSVKELAIKLNSPFAGVNVEHGKFGILEIIPITLQLENKLKPFYISTGKYVIGYAMTESSNVLITKESFEQRGNFLVINNYIAKFKFYIYKTIKSCRNNFKFPVNNSEDILVEFDSKKSSYRCKYGDDKQKKWKKLYCTKYGVWASYNDLSKKCPEKPFICQHIKKPSIFFSRQDDSRIQSGLLLYSCIFENKEINYTCHGSKWKTHKISKCLSPKPYMSIGIQSVNIFIYTKGFQSTLIALVLISLI</sequence>
<protein>
    <submittedName>
        <fullName evidence="1">Uncharacterized protein</fullName>
    </submittedName>
</protein>
<keyword evidence="2" id="KW-1185">Reference proteome</keyword>